<accession>A0A367K3F7</accession>
<keyword evidence="1" id="KW-0653">Protein transport</keyword>
<organism evidence="3 4">
    <name type="scientific">Rhizopus stolonifer</name>
    <name type="common">Rhizopus nigricans</name>
    <dbReference type="NCBI Taxonomy" id="4846"/>
    <lineage>
        <taxon>Eukaryota</taxon>
        <taxon>Fungi</taxon>
        <taxon>Fungi incertae sedis</taxon>
        <taxon>Mucoromycota</taxon>
        <taxon>Mucoromycotina</taxon>
        <taxon>Mucoromycetes</taxon>
        <taxon>Mucorales</taxon>
        <taxon>Mucorineae</taxon>
        <taxon>Rhizopodaceae</taxon>
        <taxon>Rhizopus</taxon>
    </lineage>
</organism>
<proteinExistence type="inferred from homology"/>
<comment type="similarity">
    <text evidence="1">Belongs to the SDA1 family.</text>
</comment>
<reference evidence="3 4" key="1">
    <citation type="journal article" date="2018" name="G3 (Bethesda)">
        <title>Phylogenetic and Phylogenomic Definition of Rhizopus Species.</title>
        <authorList>
            <person name="Gryganskyi A.P."/>
            <person name="Golan J."/>
            <person name="Dolatabadi S."/>
            <person name="Mondo S."/>
            <person name="Robb S."/>
            <person name="Idnurm A."/>
            <person name="Muszewska A."/>
            <person name="Steczkiewicz K."/>
            <person name="Masonjones S."/>
            <person name="Liao H.L."/>
            <person name="Gajdeczka M.T."/>
            <person name="Anike F."/>
            <person name="Vuek A."/>
            <person name="Anishchenko I.M."/>
            <person name="Voigt K."/>
            <person name="de Hoog G.S."/>
            <person name="Smith M.E."/>
            <person name="Heitman J."/>
            <person name="Vilgalys R."/>
            <person name="Stajich J.E."/>
        </authorList>
    </citation>
    <scope>NUCLEOTIDE SEQUENCE [LARGE SCALE GENOMIC DNA]</scope>
    <source>
        <strain evidence="3 4">LSU 92-RS-03</strain>
    </source>
</reference>
<dbReference type="GO" id="GO:0000055">
    <property type="term" value="P:ribosomal large subunit export from nucleus"/>
    <property type="evidence" value="ECO:0007669"/>
    <property type="project" value="UniProtKB-UniRule"/>
</dbReference>
<dbReference type="InterPro" id="IPR016024">
    <property type="entry name" value="ARM-type_fold"/>
</dbReference>
<sequence>MGKRNRAALLPTHLPQLQNLIKRDSKSYEAEFLQQWRHFQSTLSIFCLKPDEESKELCELVTFMSQVAQCYPDITKDFSQSIMDLLKEHCMVLHPEVRKSLVQALILLRNKGILDNTSLLPLFFTLFKCKDKHLREMLYSHIVNDIKNSNAKVKNNKLNKTLQSFMFTMLASATAGNSEENAIAAKKSVDVCVDLYHKNVWNDAKTVNVIAEACFSPITKISVTAVKFFLN</sequence>
<dbReference type="SUPFAM" id="SSF48371">
    <property type="entry name" value="ARM repeat"/>
    <property type="match status" value="1"/>
</dbReference>
<dbReference type="STRING" id="4846.A0A367K3F7"/>
<keyword evidence="4" id="KW-1185">Reference proteome</keyword>
<comment type="function">
    <text evidence="1">Required for 60S pre-ribosomal subunits export to the cytoplasm.</text>
</comment>
<evidence type="ECO:0000313" key="3">
    <source>
        <dbReference type="EMBL" id="RCH96754.1"/>
    </source>
</evidence>
<dbReference type="PANTHER" id="PTHR12730">
    <property type="entry name" value="HSDA/SDA1-RELATED"/>
    <property type="match status" value="1"/>
</dbReference>
<dbReference type="InterPro" id="IPR027312">
    <property type="entry name" value="Sda1"/>
</dbReference>
<feature type="domain" description="SDA1 N-terminal" evidence="2">
    <location>
        <begin position="63"/>
        <end position="231"/>
    </location>
</feature>
<gene>
    <name evidence="3" type="primary">SDAD1_1</name>
    <name evidence="3" type="ORF">CU098_004496</name>
</gene>
<comment type="subcellular location">
    <subcellularLocation>
        <location evidence="1">Nucleus</location>
        <location evidence="1">Nucleolus</location>
    </subcellularLocation>
</comment>
<dbReference type="GO" id="GO:0005730">
    <property type="term" value="C:nucleolus"/>
    <property type="evidence" value="ECO:0007669"/>
    <property type="project" value="UniProtKB-SubCell"/>
</dbReference>
<keyword evidence="1" id="KW-0690">Ribosome biogenesis</keyword>
<dbReference type="Pfam" id="PF08158">
    <property type="entry name" value="SDA1_HEAT"/>
    <property type="match status" value="1"/>
</dbReference>
<evidence type="ECO:0000259" key="2">
    <source>
        <dbReference type="Pfam" id="PF08158"/>
    </source>
</evidence>
<dbReference type="OrthoDB" id="2196187at2759"/>
<feature type="non-terminal residue" evidence="3">
    <location>
        <position position="231"/>
    </location>
</feature>
<protein>
    <recommendedName>
        <fullName evidence="1">Protein SDA1</fullName>
    </recommendedName>
</protein>
<evidence type="ECO:0000313" key="4">
    <source>
        <dbReference type="Proteomes" id="UP000253551"/>
    </source>
</evidence>
<name>A0A367K3F7_RHIST</name>
<dbReference type="PANTHER" id="PTHR12730:SF0">
    <property type="entry name" value="PROTEIN SDA1 HOMOLOG"/>
    <property type="match status" value="1"/>
</dbReference>
<keyword evidence="1" id="KW-0813">Transport</keyword>
<dbReference type="InterPro" id="IPR012977">
    <property type="entry name" value="SDA1_N"/>
</dbReference>
<dbReference type="EMBL" id="PJQM01002269">
    <property type="protein sequence ID" value="RCH96754.1"/>
    <property type="molecule type" value="Genomic_DNA"/>
</dbReference>
<comment type="caution">
    <text evidence="3">The sequence shown here is derived from an EMBL/GenBank/DDBJ whole genome shotgun (WGS) entry which is preliminary data.</text>
</comment>
<dbReference type="Proteomes" id="UP000253551">
    <property type="component" value="Unassembled WGS sequence"/>
</dbReference>
<dbReference type="GO" id="GO:0042273">
    <property type="term" value="P:ribosomal large subunit biogenesis"/>
    <property type="evidence" value="ECO:0007669"/>
    <property type="project" value="UniProtKB-UniRule"/>
</dbReference>
<evidence type="ECO:0000256" key="1">
    <source>
        <dbReference type="RuleBase" id="RU365057"/>
    </source>
</evidence>
<dbReference type="AlphaFoldDB" id="A0A367K3F7"/>
<keyword evidence="1" id="KW-0539">Nucleus</keyword>
<dbReference type="GO" id="GO:0015031">
    <property type="term" value="P:protein transport"/>
    <property type="evidence" value="ECO:0007669"/>
    <property type="project" value="UniProtKB-KW"/>
</dbReference>